<evidence type="ECO:0000313" key="2">
    <source>
        <dbReference type="EMBL" id="SHK37478.1"/>
    </source>
</evidence>
<dbReference type="AlphaFoldDB" id="A0A1M6RYP4"/>
<organism evidence="2 3">
    <name type="scientific">Hespellia stercorisuis DSM 15480</name>
    <dbReference type="NCBI Taxonomy" id="1121950"/>
    <lineage>
        <taxon>Bacteria</taxon>
        <taxon>Bacillati</taxon>
        <taxon>Bacillota</taxon>
        <taxon>Clostridia</taxon>
        <taxon>Lachnospirales</taxon>
        <taxon>Lachnospiraceae</taxon>
        <taxon>Hespellia</taxon>
    </lineage>
</organism>
<protein>
    <submittedName>
        <fullName evidence="2">Transposase DDE domain-containing protein</fullName>
    </submittedName>
</protein>
<dbReference type="RefSeq" id="WP_242945436.1">
    <property type="nucleotide sequence ID" value="NZ_FQZY01000045.1"/>
</dbReference>
<dbReference type="GO" id="GO:0006313">
    <property type="term" value="P:DNA transposition"/>
    <property type="evidence" value="ECO:0007669"/>
    <property type="project" value="InterPro"/>
</dbReference>
<evidence type="ECO:0000259" key="1">
    <source>
        <dbReference type="Pfam" id="PF01609"/>
    </source>
</evidence>
<feature type="domain" description="Transposase IS4-like" evidence="1">
    <location>
        <begin position="61"/>
        <end position="174"/>
    </location>
</feature>
<sequence length="207" mass="24279">MFLTMEGDLVKEKLYRYFGWIIAALSKAAFHKQRFKLKQDALRKFLFLFNKKFKKNLYKDKYQLIACDGSAVDIFRNPDDNDTFYEPNNKSPREYNQIHINAFYSIQDRRFQDIVIQSGRKHNEYSAFCEMVDAADATDPATIYICDRGYASFNDFAHVIENDQSFLIRCTDKKTESLLGFSLDGIREIDCHVDRILSGSRSKKNRL</sequence>
<dbReference type="InterPro" id="IPR002559">
    <property type="entry name" value="Transposase_11"/>
</dbReference>
<gene>
    <name evidence="2" type="ORF">SAMN02745243_02805</name>
</gene>
<evidence type="ECO:0000313" key="3">
    <source>
        <dbReference type="Proteomes" id="UP000184301"/>
    </source>
</evidence>
<dbReference type="Proteomes" id="UP000184301">
    <property type="component" value="Unassembled WGS sequence"/>
</dbReference>
<keyword evidence="3" id="KW-1185">Reference proteome</keyword>
<dbReference type="Pfam" id="PF01609">
    <property type="entry name" value="DDE_Tnp_1"/>
    <property type="match status" value="1"/>
</dbReference>
<accession>A0A1M6RYP4</accession>
<proteinExistence type="predicted"/>
<dbReference type="STRING" id="1121950.SAMN02745243_02805"/>
<name>A0A1M6RYP4_9FIRM</name>
<reference evidence="2 3" key="1">
    <citation type="submission" date="2016-11" db="EMBL/GenBank/DDBJ databases">
        <authorList>
            <person name="Jaros S."/>
            <person name="Januszkiewicz K."/>
            <person name="Wedrychowicz H."/>
        </authorList>
    </citation>
    <scope>NUCLEOTIDE SEQUENCE [LARGE SCALE GENOMIC DNA]</scope>
    <source>
        <strain evidence="2 3">DSM 15480</strain>
    </source>
</reference>
<dbReference type="GO" id="GO:0004803">
    <property type="term" value="F:transposase activity"/>
    <property type="evidence" value="ECO:0007669"/>
    <property type="project" value="InterPro"/>
</dbReference>
<dbReference type="EMBL" id="FQZY01000045">
    <property type="protein sequence ID" value="SHK37478.1"/>
    <property type="molecule type" value="Genomic_DNA"/>
</dbReference>
<dbReference type="GO" id="GO:0003677">
    <property type="term" value="F:DNA binding"/>
    <property type="evidence" value="ECO:0007669"/>
    <property type="project" value="InterPro"/>
</dbReference>